<reference evidence="3 4" key="1">
    <citation type="journal article" date="2013" name="Science">
        <title>Pandoraviruses: amoeba viruses with genomes up to 2.5 Mb reaching that of parasitic eukaryotes.</title>
        <authorList>
            <person name="Philippe N."/>
            <person name="Legendre M."/>
            <person name="Doutre G."/>
            <person name="Coute Y."/>
            <person name="Poirot O."/>
            <person name="Lescot M."/>
            <person name="Arslan D."/>
            <person name="Seltzer V."/>
            <person name="Bertaux L."/>
            <person name="Bruley C."/>
            <person name="Garin J."/>
            <person name="Claverie J.M."/>
            <person name="Abergel C."/>
        </authorList>
    </citation>
    <scope>NUCLEOTIDE SEQUENCE [LARGE SCALE GENOMIC DNA]</scope>
    <source>
        <strain evidence="3">Melbourne</strain>
    </source>
</reference>
<organism evidence="3 4">
    <name type="scientific">Pandoravirus dulcis</name>
    <dbReference type="NCBI Taxonomy" id="1349409"/>
    <lineage>
        <taxon>Viruses</taxon>
        <taxon>Pandoravirus</taxon>
    </lineage>
</organism>
<feature type="transmembrane region" description="Helical" evidence="2">
    <location>
        <begin position="44"/>
        <end position="68"/>
    </location>
</feature>
<dbReference type="RefSeq" id="YP_008318756.2">
    <property type="nucleotide sequence ID" value="NC_021858.1"/>
</dbReference>
<evidence type="ECO:0000313" key="4">
    <source>
        <dbReference type="Proteomes" id="UP000201566"/>
    </source>
</evidence>
<dbReference type="GeneID" id="16512096"/>
<evidence type="ECO:0000313" key="3">
    <source>
        <dbReference type="EMBL" id="AGO82087.2"/>
    </source>
</evidence>
<dbReference type="EMBL" id="KC977570">
    <property type="protein sequence ID" value="AGO82087.2"/>
    <property type="molecule type" value="Genomic_DNA"/>
</dbReference>
<sequence>MCLARTRKGKGSKGASQKDPTYLHAPPSTKRTTMKRRWTDDMSIGRCITGGLTVAGGLLAVGCFYRAARLGKARNSLRAAILAGRGGSVHAHVPHSTARVLYVDALDVPVAPGPMLHSMIVPLPPGMLLIMDDDEPPRPPFRRYRVVLRDGGADQPTVLDALTADADKELTSTARLVHQGDWPTAMRICGLNTPASCTNVYRVHEAAVDRAYHLATVHWDRIDPALRDDLGMPPVDLTKPRPEASAALAFDRHEAADVASHLATSAEIKETLEAGAGAALCAACTGLFFVVLGL</sequence>
<dbReference type="Proteomes" id="UP000201566">
    <property type="component" value="Segment"/>
</dbReference>
<gene>
    <name evidence="3" type="ORF">pdul_cds_163</name>
</gene>
<keyword evidence="2" id="KW-0472">Membrane</keyword>
<name>S4VP99_9VIRU</name>
<feature type="region of interest" description="Disordered" evidence="1">
    <location>
        <begin position="1"/>
        <end position="34"/>
    </location>
</feature>
<protein>
    <submittedName>
        <fullName evidence="3">Uncharacterized protein</fullName>
    </submittedName>
</protein>
<keyword evidence="2" id="KW-0812">Transmembrane</keyword>
<evidence type="ECO:0000256" key="1">
    <source>
        <dbReference type="SAM" id="MobiDB-lite"/>
    </source>
</evidence>
<keyword evidence="2" id="KW-1133">Transmembrane helix</keyword>
<dbReference type="KEGG" id="vg:16512096"/>
<proteinExistence type="predicted"/>
<feature type="compositionally biased region" description="Basic residues" evidence="1">
    <location>
        <begin position="1"/>
        <end position="11"/>
    </location>
</feature>
<evidence type="ECO:0000256" key="2">
    <source>
        <dbReference type="SAM" id="Phobius"/>
    </source>
</evidence>
<accession>S4VP99</accession>